<dbReference type="AlphaFoldDB" id="A0A9P6R894"/>
<sequence>MTSPFDLPEMLLYIARFVDHKDLLACVRVCRQWKESFTPHIWTTVIVPEAWESSPAFPPLDLLQKNARFVRELTLQTSQGLSSFLENCSSLKTLVVYGKHVIEPQPGLWVELTDLIRRNPLLEWIVLGFDRTSGPSASFLQALPEACPNLKRYESSRGKYNDPAQVEALMRAFSHMSTVSTRYEEFANSPQFKQWTFPRLYELTLKDAKGVCTQSQVDFVSRCPNLRHLKWSLCRETMMPVQEFCERVPTACPLLCQLQMDGCGLPDPDDVGRLVDSLSRLELLSLCGNRITNRTFSSLGRHFGTLQSLDVIDCFYVKSWMVQQILENCPNLIKLAMPVLRMRDIVQGKDWAAVRLRHLQVNLVQTLSTTMKSVEVEEQWTTFERLSKLTQLRHLAVGSRSWTRREGLIFRMDCGVDQLKTLTKLRVLDLGHSCQRMEETDVAWITTHLENLIKVEGVFYPDAQRHEELARRMRLLGMDVPVADVPETFFDNPVLSDWEDDDEEDDEDEYEDEYDYAYEEYEEGEETEVGTIPVPQGSNVPNAGVEIEDAGTH</sequence>
<accession>A0A9P6R894</accession>
<dbReference type="SUPFAM" id="SSF52047">
    <property type="entry name" value="RNI-like"/>
    <property type="match status" value="1"/>
</dbReference>
<comment type="caution">
    <text evidence="3">The sequence shown here is derived from an EMBL/GenBank/DDBJ whole genome shotgun (WGS) entry which is preliminary data.</text>
</comment>
<dbReference type="EMBL" id="JAAAIP010000820">
    <property type="protein sequence ID" value="KAG0312360.1"/>
    <property type="molecule type" value="Genomic_DNA"/>
</dbReference>
<dbReference type="PANTHER" id="PTHR38926">
    <property type="entry name" value="F-BOX DOMAIN CONTAINING PROTEIN, EXPRESSED"/>
    <property type="match status" value="1"/>
</dbReference>
<evidence type="ECO:0000313" key="3">
    <source>
        <dbReference type="EMBL" id="KAG0312360.1"/>
    </source>
</evidence>
<feature type="region of interest" description="Disordered" evidence="1">
    <location>
        <begin position="493"/>
        <end position="512"/>
    </location>
</feature>
<dbReference type="SUPFAM" id="SSF81383">
    <property type="entry name" value="F-box domain"/>
    <property type="match status" value="1"/>
</dbReference>
<reference evidence="3" key="1">
    <citation type="journal article" date="2020" name="Fungal Divers.">
        <title>Resolving the Mortierellaceae phylogeny through synthesis of multi-gene phylogenetics and phylogenomics.</title>
        <authorList>
            <person name="Vandepol N."/>
            <person name="Liber J."/>
            <person name="Desiro A."/>
            <person name="Na H."/>
            <person name="Kennedy M."/>
            <person name="Barry K."/>
            <person name="Grigoriev I.V."/>
            <person name="Miller A.N."/>
            <person name="O'Donnell K."/>
            <person name="Stajich J.E."/>
            <person name="Bonito G."/>
        </authorList>
    </citation>
    <scope>NUCLEOTIDE SEQUENCE</scope>
    <source>
        <strain evidence="3">REB-010B</strain>
    </source>
</reference>
<evidence type="ECO:0000259" key="2">
    <source>
        <dbReference type="Pfam" id="PF12937"/>
    </source>
</evidence>
<feature type="region of interest" description="Disordered" evidence="1">
    <location>
        <begin position="522"/>
        <end position="553"/>
    </location>
</feature>
<keyword evidence="4" id="KW-1185">Reference proteome</keyword>
<name>A0A9P6R894_9FUNG</name>
<organism evidence="3 4">
    <name type="scientific">Dissophora globulifera</name>
    <dbReference type="NCBI Taxonomy" id="979702"/>
    <lineage>
        <taxon>Eukaryota</taxon>
        <taxon>Fungi</taxon>
        <taxon>Fungi incertae sedis</taxon>
        <taxon>Mucoromycota</taxon>
        <taxon>Mortierellomycotina</taxon>
        <taxon>Mortierellomycetes</taxon>
        <taxon>Mortierellales</taxon>
        <taxon>Mortierellaceae</taxon>
        <taxon>Dissophora</taxon>
    </lineage>
</organism>
<dbReference type="Proteomes" id="UP000738325">
    <property type="component" value="Unassembled WGS sequence"/>
</dbReference>
<dbReference type="InterPro" id="IPR001810">
    <property type="entry name" value="F-box_dom"/>
</dbReference>
<dbReference type="OrthoDB" id="2383667at2759"/>
<dbReference type="InterPro" id="IPR036047">
    <property type="entry name" value="F-box-like_dom_sf"/>
</dbReference>
<proteinExistence type="predicted"/>
<dbReference type="Pfam" id="PF12937">
    <property type="entry name" value="F-box-like"/>
    <property type="match status" value="1"/>
</dbReference>
<dbReference type="InterPro" id="IPR032675">
    <property type="entry name" value="LRR_dom_sf"/>
</dbReference>
<protein>
    <recommendedName>
        <fullName evidence="2">F-box domain-containing protein</fullName>
    </recommendedName>
</protein>
<dbReference type="CDD" id="cd09917">
    <property type="entry name" value="F-box_SF"/>
    <property type="match status" value="1"/>
</dbReference>
<feature type="compositionally biased region" description="Acidic residues" evidence="1">
    <location>
        <begin position="497"/>
        <end position="512"/>
    </location>
</feature>
<feature type="domain" description="F-box" evidence="2">
    <location>
        <begin position="8"/>
        <end position="45"/>
    </location>
</feature>
<dbReference type="Gene3D" id="3.80.10.10">
    <property type="entry name" value="Ribonuclease Inhibitor"/>
    <property type="match status" value="1"/>
</dbReference>
<evidence type="ECO:0000256" key="1">
    <source>
        <dbReference type="SAM" id="MobiDB-lite"/>
    </source>
</evidence>
<dbReference type="PANTHER" id="PTHR38926:SF72">
    <property type="entry name" value="IM:7136021-RELATED"/>
    <property type="match status" value="1"/>
</dbReference>
<gene>
    <name evidence="3" type="ORF">BGZ99_009572</name>
</gene>
<evidence type="ECO:0000313" key="4">
    <source>
        <dbReference type="Proteomes" id="UP000738325"/>
    </source>
</evidence>